<gene>
    <name evidence="3" type="ordered locus">Acid_5326</name>
</gene>
<dbReference type="EMBL" id="CP000473">
    <property type="protein sequence ID" value="ABJ86275.1"/>
    <property type="molecule type" value="Genomic_DNA"/>
</dbReference>
<protein>
    <submittedName>
        <fullName evidence="3">Xylose isomerase domain protein TIM barrel</fullName>
    </submittedName>
</protein>
<feature type="region of interest" description="Disordered" evidence="1">
    <location>
        <begin position="346"/>
        <end position="384"/>
    </location>
</feature>
<feature type="domain" description="Xylose isomerase-like TIM barrel" evidence="2">
    <location>
        <begin position="104"/>
        <end position="310"/>
    </location>
</feature>
<feature type="compositionally biased region" description="Basic and acidic residues" evidence="1">
    <location>
        <begin position="358"/>
        <end position="384"/>
    </location>
</feature>
<proteinExistence type="predicted"/>
<keyword evidence="3" id="KW-0413">Isomerase</keyword>
<name>Q01VP0_SOLUE</name>
<dbReference type="KEGG" id="sus:Acid_5326"/>
<dbReference type="SUPFAM" id="SSF51658">
    <property type="entry name" value="Xylose isomerase-like"/>
    <property type="match status" value="1"/>
</dbReference>
<dbReference type="InterPro" id="IPR013022">
    <property type="entry name" value="Xyl_isomerase-like_TIM-brl"/>
</dbReference>
<dbReference type="HOGENOM" id="CLU_733411_0_0_0"/>
<evidence type="ECO:0000256" key="1">
    <source>
        <dbReference type="SAM" id="MobiDB-lite"/>
    </source>
</evidence>
<dbReference type="GO" id="GO:0016853">
    <property type="term" value="F:isomerase activity"/>
    <property type="evidence" value="ECO:0007669"/>
    <property type="project" value="UniProtKB-KW"/>
</dbReference>
<reference evidence="3" key="1">
    <citation type="submission" date="2006-10" db="EMBL/GenBank/DDBJ databases">
        <title>Complete sequence of Solibacter usitatus Ellin6076.</title>
        <authorList>
            <consortium name="US DOE Joint Genome Institute"/>
            <person name="Copeland A."/>
            <person name="Lucas S."/>
            <person name="Lapidus A."/>
            <person name="Barry K."/>
            <person name="Detter J.C."/>
            <person name="Glavina del Rio T."/>
            <person name="Hammon N."/>
            <person name="Israni S."/>
            <person name="Dalin E."/>
            <person name="Tice H."/>
            <person name="Pitluck S."/>
            <person name="Thompson L.S."/>
            <person name="Brettin T."/>
            <person name="Bruce D."/>
            <person name="Han C."/>
            <person name="Tapia R."/>
            <person name="Gilna P."/>
            <person name="Schmutz J."/>
            <person name="Larimer F."/>
            <person name="Land M."/>
            <person name="Hauser L."/>
            <person name="Kyrpides N."/>
            <person name="Mikhailova N."/>
            <person name="Janssen P.H."/>
            <person name="Kuske C.R."/>
            <person name="Richardson P."/>
        </authorList>
    </citation>
    <scope>NUCLEOTIDE SEQUENCE</scope>
    <source>
        <strain evidence="3">Ellin6076</strain>
    </source>
</reference>
<evidence type="ECO:0000313" key="3">
    <source>
        <dbReference type="EMBL" id="ABJ86275.1"/>
    </source>
</evidence>
<evidence type="ECO:0000259" key="2">
    <source>
        <dbReference type="Pfam" id="PF01261"/>
    </source>
</evidence>
<dbReference type="PANTHER" id="PTHR12110:SF53">
    <property type="entry name" value="BLR5974 PROTEIN"/>
    <property type="match status" value="1"/>
</dbReference>
<dbReference type="AlphaFoldDB" id="Q01VP0"/>
<dbReference type="Pfam" id="PF01261">
    <property type="entry name" value="AP_endonuc_2"/>
    <property type="match status" value="1"/>
</dbReference>
<dbReference type="InterPro" id="IPR036237">
    <property type="entry name" value="Xyl_isomerase-like_sf"/>
</dbReference>
<accession>Q01VP0</accession>
<dbReference type="InterPro" id="IPR050312">
    <property type="entry name" value="IolE/XylAMocC-like"/>
</dbReference>
<dbReference type="eggNOG" id="COG1082">
    <property type="taxonomic scope" value="Bacteria"/>
</dbReference>
<dbReference type="STRING" id="234267.Acid_5326"/>
<dbReference type="Gene3D" id="3.20.20.150">
    <property type="entry name" value="Divalent-metal-dependent TIM barrel enzymes"/>
    <property type="match status" value="1"/>
</dbReference>
<dbReference type="PANTHER" id="PTHR12110">
    <property type="entry name" value="HYDROXYPYRUVATE ISOMERASE"/>
    <property type="match status" value="1"/>
</dbReference>
<dbReference type="InParanoid" id="Q01VP0"/>
<sequence length="384" mass="42487">MRDLILDSRRLDPSEAISVPSAATVNHPEAKSLLNLRYTSGDMTRRTLLGLAAAAPFAAAEPPPPVKLGIDLFSLRSQNWTPFQLLEYSAAQKAKVVHFSEIRFIGSLEPDNLRAVRRRAEELGIQVEIGMKSICPTSKMFDAKAGTAEEQIARMLDAAKLVGSPIVRAVLGSSEDRKPGPLEKHIESTVQVLRNVRSRVQDANLKIAIENHSGDMQGHELKQLIEAAGREFVGACLDSGNPAWTLEDPHVTLDALYPYVLTSHVRDSAVWKVPEGIAVAWVRMGEGNVDIDSYCRKYAELCPGRALSLESIVTGPRLFATRDPKFWDAYRDIPAWDYERFLQVAERGQPRPAPPRAADAEAGKRREREDLEASADHTRKLLGL</sequence>
<organism evidence="3">
    <name type="scientific">Solibacter usitatus (strain Ellin6076)</name>
    <dbReference type="NCBI Taxonomy" id="234267"/>
    <lineage>
        <taxon>Bacteria</taxon>
        <taxon>Pseudomonadati</taxon>
        <taxon>Acidobacteriota</taxon>
        <taxon>Terriglobia</taxon>
        <taxon>Bryobacterales</taxon>
        <taxon>Solibacteraceae</taxon>
        <taxon>Candidatus Solibacter</taxon>
    </lineage>
</organism>